<dbReference type="Proteomes" id="UP001228581">
    <property type="component" value="Unassembled WGS sequence"/>
</dbReference>
<proteinExistence type="predicted"/>
<dbReference type="RefSeq" id="WP_313995862.1">
    <property type="nucleotide sequence ID" value="NZ_JASJOT010000006.1"/>
</dbReference>
<dbReference type="EMBL" id="JASJOT010000006">
    <property type="protein sequence ID" value="MDJ1493583.1"/>
    <property type="molecule type" value="Genomic_DNA"/>
</dbReference>
<evidence type="ECO:0000313" key="2">
    <source>
        <dbReference type="Proteomes" id="UP001228581"/>
    </source>
</evidence>
<sequence>MKGRYDFSHCTHILSDSTASIEQKLQCLDTYKEKGSIHHIGFLFPLLKSKSLKVPFLSVQPSEFQVKVANVIKHILQRQKITAGSYEFLRYLYILPADINKYKCGFPTESYHALLMLASMNCDGYVREAAVRELALTKQPEAIPYILLRLGDWVGQVRNAANSAIQSFKEEQFAYHLLHNMSLIEWLLKVEKVKYSAIHTELIQFLLSQEYTFEWHKKIQRIPDHARVIYINHLLQSGKLTPEIAHRILTDKSHLVRLALLKNIHLLEESLHKDLLKAFLYDTSSEVRSTALERIGTFKNELRPDIWSLIADTSATVQQFARYELKNADVSFPQIYRQQIHRQHQLTGSLLGLSETGTKEDIGVCELYLQHESSSVQLASLIAISKLDAQIARKYALQFLSHPSGKLRKRSIEILAGYVNNDILTYARELFLSGNEIYRKTILLLFSKEGGWRVLGDLLTGLMDKDIIVQKQTWVYLDKWVRKASTLYAVADPVDLERARGIYQSFNTSKLEVTSQREQIWERLHFYLWRQI</sequence>
<gene>
    <name evidence="1" type="ORF">QNI19_11625</name>
</gene>
<reference evidence="1 2" key="1">
    <citation type="submission" date="2023-05" db="EMBL/GenBank/DDBJ databases">
        <authorList>
            <person name="Zhang X."/>
        </authorList>
    </citation>
    <scope>NUCLEOTIDE SEQUENCE [LARGE SCALE GENOMIC DNA]</scope>
    <source>
        <strain evidence="1 2">DM2B3-1</strain>
    </source>
</reference>
<protein>
    <recommendedName>
        <fullName evidence="3">HEAT repeat domain-containing protein</fullName>
    </recommendedName>
</protein>
<evidence type="ECO:0008006" key="3">
    <source>
        <dbReference type="Google" id="ProtNLM"/>
    </source>
</evidence>
<dbReference type="SUPFAM" id="SSF48371">
    <property type="entry name" value="ARM repeat"/>
    <property type="match status" value="1"/>
</dbReference>
<dbReference type="Gene3D" id="1.25.10.10">
    <property type="entry name" value="Leucine-rich Repeat Variant"/>
    <property type="match status" value="1"/>
</dbReference>
<dbReference type="InterPro" id="IPR011989">
    <property type="entry name" value="ARM-like"/>
</dbReference>
<organism evidence="1 2">
    <name type="scientific">Xanthocytophaga flava</name>
    <dbReference type="NCBI Taxonomy" id="3048013"/>
    <lineage>
        <taxon>Bacteria</taxon>
        <taxon>Pseudomonadati</taxon>
        <taxon>Bacteroidota</taxon>
        <taxon>Cytophagia</taxon>
        <taxon>Cytophagales</taxon>
        <taxon>Rhodocytophagaceae</taxon>
        <taxon>Xanthocytophaga</taxon>
    </lineage>
</organism>
<accession>A0ABT7CIM8</accession>
<name>A0ABT7CIM8_9BACT</name>
<evidence type="ECO:0000313" key="1">
    <source>
        <dbReference type="EMBL" id="MDJ1493583.1"/>
    </source>
</evidence>
<comment type="caution">
    <text evidence="1">The sequence shown here is derived from an EMBL/GenBank/DDBJ whole genome shotgun (WGS) entry which is preliminary data.</text>
</comment>
<keyword evidence="2" id="KW-1185">Reference proteome</keyword>
<dbReference type="InterPro" id="IPR016024">
    <property type="entry name" value="ARM-type_fold"/>
</dbReference>